<dbReference type="AlphaFoldDB" id="A0A813DBH0"/>
<feature type="compositionally biased region" description="Polar residues" evidence="2">
    <location>
        <begin position="53"/>
        <end position="69"/>
    </location>
</feature>
<reference evidence="3" key="1">
    <citation type="submission" date="2021-02" db="EMBL/GenBank/DDBJ databases">
        <authorList>
            <person name="Dougan E. K."/>
            <person name="Rhodes N."/>
            <person name="Thang M."/>
            <person name="Chan C."/>
        </authorList>
    </citation>
    <scope>NUCLEOTIDE SEQUENCE</scope>
</reference>
<feature type="compositionally biased region" description="Low complexity" evidence="2">
    <location>
        <begin position="147"/>
        <end position="158"/>
    </location>
</feature>
<protein>
    <submittedName>
        <fullName evidence="3">Uncharacterized protein</fullName>
    </submittedName>
</protein>
<sequence length="209" mass="21115">MSMSLATARRAAARQSSPKAPAPPQVVAQAASKAVHYTQHGSSSAGSRDVFTAGTSVMTPRGSATTTPSGARRCPSAQGAERLTASRHMAGVRPVATRASMPTRLGRQANCASPPMSARGGRAPSGGVSPAGSGSSPRRPGRPEAPPAASSGLAAPSSNRVPLLGPADLDLIALKGISPESSKRIEDLLSQLNEEISRLRSSSSGSEAE</sequence>
<dbReference type="EMBL" id="CAJNNV010000545">
    <property type="protein sequence ID" value="CAE8582953.1"/>
    <property type="molecule type" value="Genomic_DNA"/>
</dbReference>
<evidence type="ECO:0000313" key="4">
    <source>
        <dbReference type="Proteomes" id="UP000654075"/>
    </source>
</evidence>
<evidence type="ECO:0000256" key="1">
    <source>
        <dbReference type="SAM" id="Coils"/>
    </source>
</evidence>
<feature type="compositionally biased region" description="Low complexity" evidence="2">
    <location>
        <begin position="117"/>
        <end position="138"/>
    </location>
</feature>
<keyword evidence="4" id="KW-1185">Reference proteome</keyword>
<proteinExistence type="predicted"/>
<feature type="coiled-coil region" evidence="1">
    <location>
        <begin position="182"/>
        <end position="209"/>
    </location>
</feature>
<evidence type="ECO:0000256" key="2">
    <source>
        <dbReference type="SAM" id="MobiDB-lite"/>
    </source>
</evidence>
<feature type="compositionally biased region" description="Low complexity" evidence="2">
    <location>
        <begin position="8"/>
        <end position="35"/>
    </location>
</feature>
<dbReference type="Proteomes" id="UP000654075">
    <property type="component" value="Unassembled WGS sequence"/>
</dbReference>
<name>A0A813DBH0_POLGL</name>
<organism evidence="3 4">
    <name type="scientific">Polarella glacialis</name>
    <name type="common">Dinoflagellate</name>
    <dbReference type="NCBI Taxonomy" id="89957"/>
    <lineage>
        <taxon>Eukaryota</taxon>
        <taxon>Sar</taxon>
        <taxon>Alveolata</taxon>
        <taxon>Dinophyceae</taxon>
        <taxon>Suessiales</taxon>
        <taxon>Suessiaceae</taxon>
        <taxon>Polarella</taxon>
    </lineage>
</organism>
<comment type="caution">
    <text evidence="3">The sequence shown here is derived from an EMBL/GenBank/DDBJ whole genome shotgun (WGS) entry which is preliminary data.</text>
</comment>
<feature type="region of interest" description="Disordered" evidence="2">
    <location>
        <begin position="1"/>
        <end position="164"/>
    </location>
</feature>
<evidence type="ECO:0000313" key="3">
    <source>
        <dbReference type="EMBL" id="CAE8582953.1"/>
    </source>
</evidence>
<keyword evidence="1" id="KW-0175">Coiled coil</keyword>
<feature type="non-terminal residue" evidence="3">
    <location>
        <position position="209"/>
    </location>
</feature>
<gene>
    <name evidence="3" type="ORF">PGLA1383_LOCUS1942</name>
</gene>
<accession>A0A813DBH0</accession>